<protein>
    <submittedName>
        <fullName evidence="2">Uncharacterized protein</fullName>
    </submittedName>
</protein>
<reference evidence="2" key="1">
    <citation type="submission" date="2013-05" db="EMBL/GenBank/DDBJ databases">
        <title>Genome assembly of Cystobacter fuscus DSM 2262.</title>
        <authorList>
            <person name="Sharma G."/>
            <person name="Khatri I."/>
            <person name="Kaur C."/>
            <person name="Mayilraj S."/>
            <person name="Subramanian S."/>
        </authorList>
    </citation>
    <scope>NUCLEOTIDE SEQUENCE [LARGE SCALE GENOMIC DNA]</scope>
    <source>
        <strain evidence="2">DSM 2262</strain>
    </source>
</reference>
<feature type="transmembrane region" description="Helical" evidence="1">
    <location>
        <begin position="79"/>
        <end position="101"/>
    </location>
</feature>
<evidence type="ECO:0000313" key="3">
    <source>
        <dbReference type="Proteomes" id="UP000011682"/>
    </source>
</evidence>
<proteinExistence type="predicted"/>
<dbReference type="AlphaFoldDB" id="S9P9X5"/>
<keyword evidence="3" id="KW-1185">Reference proteome</keyword>
<keyword evidence="1" id="KW-1133">Transmembrane helix</keyword>
<dbReference type="Proteomes" id="UP000011682">
    <property type="component" value="Unassembled WGS sequence"/>
</dbReference>
<comment type="caution">
    <text evidence="2">The sequence shown here is derived from an EMBL/GenBank/DDBJ whole genome shotgun (WGS) entry which is preliminary data.</text>
</comment>
<evidence type="ECO:0000256" key="1">
    <source>
        <dbReference type="SAM" id="Phobius"/>
    </source>
</evidence>
<organism evidence="2 3">
    <name type="scientific">Cystobacter fuscus (strain ATCC 25194 / DSM 2262 / NBRC 100088 / M29)</name>
    <dbReference type="NCBI Taxonomy" id="1242864"/>
    <lineage>
        <taxon>Bacteria</taxon>
        <taxon>Pseudomonadati</taxon>
        <taxon>Myxococcota</taxon>
        <taxon>Myxococcia</taxon>
        <taxon>Myxococcales</taxon>
        <taxon>Cystobacterineae</taxon>
        <taxon>Archangiaceae</taxon>
        <taxon>Cystobacter</taxon>
    </lineage>
</organism>
<accession>S9P9X5</accession>
<feature type="transmembrane region" description="Helical" evidence="1">
    <location>
        <begin position="20"/>
        <end position="43"/>
    </location>
</feature>
<name>S9P9X5_CYSF2</name>
<dbReference type="eggNOG" id="ENOG5030WN4">
    <property type="taxonomic scope" value="Bacteria"/>
</dbReference>
<keyword evidence="1" id="KW-0812">Transmembrane</keyword>
<dbReference type="EMBL" id="ANAH02000010">
    <property type="protein sequence ID" value="EPX61185.1"/>
    <property type="molecule type" value="Genomic_DNA"/>
</dbReference>
<feature type="transmembrane region" description="Helical" evidence="1">
    <location>
        <begin position="113"/>
        <end position="143"/>
    </location>
</feature>
<sequence>MLSPLGVSYLGLDDEGFAHFLRGTGAPFASVGALTFLFALLSLGRWGLRVMLSQKHPYEPWLWDHSWRHELQDQRLTQLLVSWPVSLVLLAVLAVVHWLFYSRVFSQGHVLPGALLGLVLLGFDIIIFTRVLGPTVLGTLALLRFGRMRLLLPGVPLELGSRCQVHLEARSLARMSNVKVELRRIREWAETTGCGDERLTQSVTHIEHSHTYTVDAAALHEGKALALPLELPEGGPEHSTALHASRSCHWELKLSSEVSSVHLDTTFVLPVYYVVGGHPARAS</sequence>
<gene>
    <name evidence="2" type="ORF">D187_000968</name>
</gene>
<keyword evidence="1" id="KW-0472">Membrane</keyword>
<evidence type="ECO:0000313" key="2">
    <source>
        <dbReference type="EMBL" id="EPX61185.1"/>
    </source>
</evidence>